<evidence type="ECO:0000256" key="2">
    <source>
        <dbReference type="ARBA" id="ARBA00006622"/>
    </source>
</evidence>
<comment type="similarity">
    <text evidence="2">Belongs to the cysteine dioxygenase family.</text>
</comment>
<dbReference type="SUPFAM" id="SSF51182">
    <property type="entry name" value="RmlC-like cupins"/>
    <property type="match status" value="1"/>
</dbReference>
<proteinExistence type="inferred from homology"/>
<dbReference type="EMBL" id="CALNXI010005464">
    <property type="protein sequence ID" value="CAH3197884.1"/>
    <property type="molecule type" value="Genomic_DNA"/>
</dbReference>
<dbReference type="InterPro" id="IPR011051">
    <property type="entry name" value="RmlC_Cupin_sf"/>
</dbReference>
<dbReference type="Gene3D" id="2.60.120.10">
    <property type="entry name" value="Jelly Rolls"/>
    <property type="match status" value="1"/>
</dbReference>
<accession>A0ABN8T2E7</accession>
<evidence type="ECO:0000256" key="4">
    <source>
        <dbReference type="ARBA" id="ARBA00022784"/>
    </source>
</evidence>
<keyword evidence="6" id="KW-1185">Reference proteome</keyword>
<organism evidence="5 6">
    <name type="scientific">Porites evermanni</name>
    <dbReference type="NCBI Taxonomy" id="104178"/>
    <lineage>
        <taxon>Eukaryota</taxon>
        <taxon>Metazoa</taxon>
        <taxon>Cnidaria</taxon>
        <taxon>Anthozoa</taxon>
        <taxon>Hexacorallia</taxon>
        <taxon>Scleractinia</taxon>
        <taxon>Fungiina</taxon>
        <taxon>Poritidae</taxon>
        <taxon>Porites</taxon>
    </lineage>
</organism>
<name>A0ABN8T2E7_9CNID</name>
<dbReference type="InterPro" id="IPR010300">
    <property type="entry name" value="CDO_1"/>
</dbReference>
<comment type="caution">
    <text evidence="5">The sequence shown here is derived from an EMBL/GenBank/DDBJ whole genome shotgun (WGS) entry which is preliminary data.</text>
</comment>
<evidence type="ECO:0000313" key="5">
    <source>
        <dbReference type="EMBL" id="CAH3197884.1"/>
    </source>
</evidence>
<evidence type="ECO:0000256" key="1">
    <source>
        <dbReference type="ARBA" id="ARBA00004759"/>
    </source>
</evidence>
<dbReference type="Pfam" id="PF05995">
    <property type="entry name" value="CDO_I"/>
    <property type="match status" value="1"/>
</dbReference>
<gene>
    <name evidence="5" type="ORF">PEVE_00035344</name>
</gene>
<sequence>MDDKEPCQTTFCKALPVSGEGIVSANIRRRTPFAIRIRPAPCGDDNEISDGEKDKLGYVEVEINREAAVFKYRIPGGGQPVKGTLAFTSGIGGGLEIDKRVSYWYSFNRNDRILKYGKGYFMEETTLLEFPFPKTDGDIDPWEFIFRPDQSKEIVIKDVDYIKGLVVLESSRLRERLKMTSSPLGVNEKITANLWSSIPTAERSELAARVDVEKKVSFYPHPLTYNWSPFVLDSSKATLPELANNRFVPSASLPETCQELYANIASLDVALDWPYSIPRLSDAINYSINTEGKILYEKLNEKKQDQGMSEYLRVTLGVKRGSSPGVPYVLEIWPANSKSGIHNHGNAYGVIKIIHGEIKVTIYNKTWNSEDKQQELRNFTAKQGDVTWISPNWFQTHKLTNESSNMYCATIQCYKYGCEEELMWPYFDYLDGKTVKEFLPDSDFDYTKLREDLLEEYRRDHCVVKAKI</sequence>
<evidence type="ECO:0000313" key="6">
    <source>
        <dbReference type="Proteomes" id="UP001159427"/>
    </source>
</evidence>
<dbReference type="Proteomes" id="UP001159427">
    <property type="component" value="Unassembled WGS sequence"/>
</dbReference>
<reference evidence="5 6" key="1">
    <citation type="submission" date="2022-05" db="EMBL/GenBank/DDBJ databases">
        <authorList>
            <consortium name="Genoscope - CEA"/>
            <person name="William W."/>
        </authorList>
    </citation>
    <scope>NUCLEOTIDE SEQUENCE [LARGE SCALE GENOMIC DNA]</scope>
</reference>
<keyword evidence="4" id="KW-0883">Thioether bond</keyword>
<comment type="pathway">
    <text evidence="1">Organosulfur biosynthesis; taurine biosynthesis; hypotaurine from L-cysteine: step 1/2.</text>
</comment>
<evidence type="ECO:0000256" key="3">
    <source>
        <dbReference type="ARBA" id="ARBA00013133"/>
    </source>
</evidence>
<dbReference type="EC" id="1.13.11.20" evidence="3"/>
<dbReference type="InterPro" id="IPR014710">
    <property type="entry name" value="RmlC-like_jellyroll"/>
</dbReference>
<protein>
    <recommendedName>
        <fullName evidence="3">cysteine dioxygenase</fullName>
        <ecNumber evidence="3">1.13.11.20</ecNumber>
    </recommendedName>
</protein>